<dbReference type="CDD" id="cd06260">
    <property type="entry name" value="DUF820-like"/>
    <property type="match status" value="1"/>
</dbReference>
<feature type="domain" description="Putative restriction endonuclease" evidence="2">
    <location>
        <begin position="33"/>
        <end position="189"/>
    </location>
</feature>
<dbReference type="InterPro" id="IPR008538">
    <property type="entry name" value="Uma2"/>
</dbReference>
<feature type="compositionally biased region" description="Basic and acidic residues" evidence="1">
    <location>
        <begin position="1"/>
        <end position="11"/>
    </location>
</feature>
<name>A0ABX1C3S2_9ACTN</name>
<comment type="caution">
    <text evidence="3">The sequence shown here is derived from an EMBL/GenBank/DDBJ whole genome shotgun (WGS) entry which is preliminary data.</text>
</comment>
<evidence type="ECO:0000313" key="3">
    <source>
        <dbReference type="EMBL" id="NJQ02274.1"/>
    </source>
</evidence>
<dbReference type="RefSeq" id="WP_168102906.1">
    <property type="nucleotide sequence ID" value="NZ_JAATEN010000013.1"/>
</dbReference>
<organism evidence="3 4">
    <name type="scientific">Streptomyces zingiberis</name>
    <dbReference type="NCBI Taxonomy" id="2053010"/>
    <lineage>
        <taxon>Bacteria</taxon>
        <taxon>Bacillati</taxon>
        <taxon>Actinomycetota</taxon>
        <taxon>Actinomycetes</taxon>
        <taxon>Kitasatosporales</taxon>
        <taxon>Streptomycetaceae</taxon>
        <taxon>Streptomyces</taxon>
    </lineage>
</organism>
<dbReference type="InterPro" id="IPR012296">
    <property type="entry name" value="Nuclease_put_TT1808"/>
</dbReference>
<dbReference type="PANTHER" id="PTHR35400">
    <property type="entry name" value="SLR1083 PROTEIN"/>
    <property type="match status" value="1"/>
</dbReference>
<dbReference type="PANTHER" id="PTHR35400:SF3">
    <property type="entry name" value="SLL1072 PROTEIN"/>
    <property type="match status" value="1"/>
</dbReference>
<dbReference type="EMBL" id="JAATEN010000013">
    <property type="protein sequence ID" value="NJQ02274.1"/>
    <property type="molecule type" value="Genomic_DNA"/>
</dbReference>
<keyword evidence="4" id="KW-1185">Reference proteome</keyword>
<feature type="region of interest" description="Disordered" evidence="1">
    <location>
        <begin position="1"/>
        <end position="21"/>
    </location>
</feature>
<evidence type="ECO:0000256" key="1">
    <source>
        <dbReference type="SAM" id="MobiDB-lite"/>
    </source>
</evidence>
<evidence type="ECO:0000259" key="2">
    <source>
        <dbReference type="Pfam" id="PF05685"/>
    </source>
</evidence>
<proteinExistence type="predicted"/>
<dbReference type="Proteomes" id="UP000695264">
    <property type="component" value="Unassembled WGS sequence"/>
</dbReference>
<keyword evidence="3" id="KW-0255">Endonuclease</keyword>
<dbReference type="Gene3D" id="3.90.1570.10">
    <property type="entry name" value="tt1808, chain A"/>
    <property type="match status" value="1"/>
</dbReference>
<dbReference type="InterPro" id="IPR011335">
    <property type="entry name" value="Restrct_endonuc-II-like"/>
</dbReference>
<keyword evidence="3" id="KW-0540">Nuclease</keyword>
<evidence type="ECO:0000313" key="4">
    <source>
        <dbReference type="Proteomes" id="UP000695264"/>
    </source>
</evidence>
<gene>
    <name evidence="3" type="ORF">HCK00_17425</name>
</gene>
<sequence length="204" mass="22708">MAVELVDRTDMADCDASTSGRHAPVSGLDELFQAMERMQIPEGYKAEIVEGAIVVSPQRDSHWDLIAAVYDQLRVRYARKQIKSGVRIDFPGGLNGFCPDLVVLRQGAEKNDKGLWEHQDVEYVSEVISRGTDRNDYGPKKKAYAVAEVAAYLIADPYTGECHLHTRPKDGTFWTAQTFAFGERIDLKEAGIDVVLETGDFPRG</sequence>
<dbReference type="Pfam" id="PF05685">
    <property type="entry name" value="Uma2"/>
    <property type="match status" value="1"/>
</dbReference>
<dbReference type="SUPFAM" id="SSF52980">
    <property type="entry name" value="Restriction endonuclease-like"/>
    <property type="match status" value="1"/>
</dbReference>
<reference evidence="3 4" key="1">
    <citation type="submission" date="2020-03" db="EMBL/GenBank/DDBJ databases">
        <title>WGS of actinomycetes isolated from Thailand.</title>
        <authorList>
            <person name="Thawai C."/>
        </authorList>
    </citation>
    <scope>NUCLEOTIDE SEQUENCE [LARGE SCALE GENOMIC DNA]</scope>
    <source>
        <strain evidence="3 4">PLAI 1-29</strain>
    </source>
</reference>
<protein>
    <submittedName>
        <fullName evidence="3">Uma2 family endonuclease</fullName>
    </submittedName>
</protein>
<accession>A0ABX1C3S2</accession>
<dbReference type="GO" id="GO:0004519">
    <property type="term" value="F:endonuclease activity"/>
    <property type="evidence" value="ECO:0007669"/>
    <property type="project" value="UniProtKB-KW"/>
</dbReference>
<keyword evidence="3" id="KW-0378">Hydrolase</keyword>